<gene>
    <name evidence="4" type="ORF">GCM10011498_01860</name>
</gene>
<dbReference type="PANTHER" id="PTHR30570:SF1">
    <property type="entry name" value="PHOSPHATE-BINDING PROTEIN PSTS"/>
    <property type="match status" value="1"/>
</dbReference>
<evidence type="ECO:0000313" key="5">
    <source>
        <dbReference type="Proteomes" id="UP000628017"/>
    </source>
</evidence>
<dbReference type="EMBL" id="BMKA01000001">
    <property type="protein sequence ID" value="GGA05835.1"/>
    <property type="molecule type" value="Genomic_DNA"/>
</dbReference>
<organism evidence="4 5">
    <name type="scientific">Neptunicoccus cionae</name>
    <dbReference type="NCBI Taxonomy" id="2035344"/>
    <lineage>
        <taxon>Bacteria</taxon>
        <taxon>Pseudomonadati</taxon>
        <taxon>Pseudomonadota</taxon>
        <taxon>Alphaproteobacteria</taxon>
        <taxon>Rhodobacterales</taxon>
        <taxon>Paracoccaceae</taxon>
        <taxon>Neptunicoccus</taxon>
    </lineage>
</organism>
<sequence length="349" mass="37175">MGMDLMFTKTLCVSAIALATAAAAPAFARDQIKIVGSSTVFPFSTTVAERFGKSTEFKTPVVESTGSGGGLKLFCAGVGEDTPDITNASRRIKASEVQMCADNGVTDIVEAKIGYDGIVLANSKESGQLSISLGDLFMALAKDVPGEAGETTPNPYTMWNEINPDLPAVKIEVLGPPPTSGTRDAFVELAMEGGCKAVDWVKDLKKTDKNAYKALCHTIREDGAYVEAGENDNLIVQKLQANPAAFGIFGYSFLEQNSDAVQGSMINGVAPEFELIAEGDYPVSRSLYFYVKKAHVGEVAGIEQFLAEFTSEDAWGEEGYLADKGLIPMTEAEREQGAKAITGLMNLSM</sequence>
<reference evidence="4" key="2">
    <citation type="submission" date="2020-09" db="EMBL/GenBank/DDBJ databases">
        <authorList>
            <person name="Sun Q."/>
            <person name="Zhou Y."/>
        </authorList>
    </citation>
    <scope>NUCLEOTIDE SEQUENCE</scope>
    <source>
        <strain evidence="4">CGMCC 1.15880</strain>
    </source>
</reference>
<evidence type="ECO:0000313" key="4">
    <source>
        <dbReference type="EMBL" id="GGA05835.1"/>
    </source>
</evidence>
<keyword evidence="5" id="KW-1185">Reference proteome</keyword>
<feature type="signal peptide" evidence="2">
    <location>
        <begin position="1"/>
        <end position="28"/>
    </location>
</feature>
<accession>A0A916VML1</accession>
<dbReference type="Gene3D" id="3.40.190.10">
    <property type="entry name" value="Periplasmic binding protein-like II"/>
    <property type="match status" value="2"/>
</dbReference>
<protein>
    <submittedName>
        <fullName evidence="4">Phosphate ABC transporter substrate-binding protein</fullName>
    </submittedName>
</protein>
<dbReference type="InterPro" id="IPR050811">
    <property type="entry name" value="Phosphate_ABC_transporter"/>
</dbReference>
<dbReference type="PANTHER" id="PTHR30570">
    <property type="entry name" value="PERIPLASMIC PHOSPHATE BINDING COMPONENT OF PHOSPHATE ABC TRANSPORTER"/>
    <property type="match status" value="1"/>
</dbReference>
<comment type="caution">
    <text evidence="4">The sequence shown here is derived from an EMBL/GenBank/DDBJ whole genome shotgun (WGS) entry which is preliminary data.</text>
</comment>
<evidence type="ECO:0000259" key="3">
    <source>
        <dbReference type="Pfam" id="PF12849"/>
    </source>
</evidence>
<dbReference type="Pfam" id="PF12849">
    <property type="entry name" value="PBP_like_2"/>
    <property type="match status" value="1"/>
</dbReference>
<reference evidence="4" key="1">
    <citation type="journal article" date="2014" name="Int. J. Syst. Evol. Microbiol.">
        <title>Complete genome sequence of Corynebacterium casei LMG S-19264T (=DSM 44701T), isolated from a smear-ripened cheese.</title>
        <authorList>
            <consortium name="US DOE Joint Genome Institute (JGI-PGF)"/>
            <person name="Walter F."/>
            <person name="Albersmeier A."/>
            <person name="Kalinowski J."/>
            <person name="Ruckert C."/>
        </authorList>
    </citation>
    <scope>NUCLEOTIDE SEQUENCE</scope>
    <source>
        <strain evidence="4">CGMCC 1.15880</strain>
    </source>
</reference>
<dbReference type="SUPFAM" id="SSF53850">
    <property type="entry name" value="Periplasmic binding protein-like II"/>
    <property type="match status" value="1"/>
</dbReference>
<feature type="domain" description="PBP" evidence="3">
    <location>
        <begin position="22"/>
        <end position="312"/>
    </location>
</feature>
<evidence type="ECO:0000256" key="1">
    <source>
        <dbReference type="ARBA" id="ARBA00022729"/>
    </source>
</evidence>
<dbReference type="CDD" id="cd13654">
    <property type="entry name" value="PBP2_phosphate_like_2"/>
    <property type="match status" value="1"/>
</dbReference>
<feature type="chain" id="PRO_5037458120" evidence="2">
    <location>
        <begin position="29"/>
        <end position="349"/>
    </location>
</feature>
<dbReference type="AlphaFoldDB" id="A0A916VML1"/>
<name>A0A916VML1_9RHOB</name>
<evidence type="ECO:0000256" key="2">
    <source>
        <dbReference type="SAM" id="SignalP"/>
    </source>
</evidence>
<dbReference type="InterPro" id="IPR024370">
    <property type="entry name" value="PBP_domain"/>
</dbReference>
<dbReference type="Proteomes" id="UP000628017">
    <property type="component" value="Unassembled WGS sequence"/>
</dbReference>
<keyword evidence="1 2" id="KW-0732">Signal</keyword>
<proteinExistence type="predicted"/>